<dbReference type="OMA" id="HDNGYAY"/>
<dbReference type="Proteomes" id="UP000184499">
    <property type="component" value="Unassembled WGS sequence"/>
</dbReference>
<keyword evidence="4" id="KW-1185">Reference proteome</keyword>
<dbReference type="CDD" id="cd14688">
    <property type="entry name" value="bZIP_YAP"/>
    <property type="match status" value="1"/>
</dbReference>
<feature type="compositionally biased region" description="Basic residues" evidence="1">
    <location>
        <begin position="67"/>
        <end position="79"/>
    </location>
</feature>
<proteinExistence type="predicted"/>
<dbReference type="InterPro" id="IPR004827">
    <property type="entry name" value="bZIP"/>
</dbReference>
<dbReference type="GO" id="GO:0003700">
    <property type="term" value="F:DNA-binding transcription factor activity"/>
    <property type="evidence" value="ECO:0007669"/>
    <property type="project" value="InterPro"/>
</dbReference>
<feature type="region of interest" description="Disordered" evidence="1">
    <location>
        <begin position="67"/>
        <end position="103"/>
    </location>
</feature>
<feature type="compositionally biased region" description="Polar residues" evidence="1">
    <location>
        <begin position="80"/>
        <end position="90"/>
    </location>
</feature>
<dbReference type="VEuPathDB" id="FungiDB:ASPBRDRAFT_374165"/>
<evidence type="ECO:0000313" key="4">
    <source>
        <dbReference type="Proteomes" id="UP000184499"/>
    </source>
</evidence>
<dbReference type="EMBL" id="KV878680">
    <property type="protein sequence ID" value="OJJ75587.1"/>
    <property type="molecule type" value="Genomic_DNA"/>
</dbReference>
<dbReference type="OrthoDB" id="4415578at2759"/>
<dbReference type="PROSITE" id="PS00036">
    <property type="entry name" value="BZIP_BASIC"/>
    <property type="match status" value="1"/>
</dbReference>
<sequence length="310" mass="35023">MDSSQTPATPHFLRIQVHITPEPNNSLAPQALHYFTSTMNSFLDHSMTKIKERPCPSQRKRVQNRLAQRKFREKAKARKQSQSPDNQADTIDNGKSHSAQSNLTSSLIEPESHDNGYAYLTAGNYSDLSSAFTCSIPSFLAENVQQSNSYTLQEATVPVSESMKGMPYDMNLSIAEDELRVSRSHLPIEPDYSILFDPNIALFGNVRDGQQKQHPVDSDRHRSAINTCGCDCGHHDALKQAQQLVQNQRTKLFDQAEQLLEKVESLYDVGISLGVLVENHRLRDLLRRAMDGFRSQRDLETYNCDEEVAK</sequence>
<name>A0A1L9UV79_ASPBC</name>
<dbReference type="AlphaFoldDB" id="A0A1L9UV79"/>
<reference evidence="4" key="1">
    <citation type="journal article" date="2017" name="Genome Biol.">
        <title>Comparative genomics reveals high biological diversity and specific adaptations in the industrially and medically important fungal genus Aspergillus.</title>
        <authorList>
            <person name="de Vries R.P."/>
            <person name="Riley R."/>
            <person name="Wiebenga A."/>
            <person name="Aguilar-Osorio G."/>
            <person name="Amillis S."/>
            <person name="Uchima C.A."/>
            <person name="Anderluh G."/>
            <person name="Asadollahi M."/>
            <person name="Askin M."/>
            <person name="Barry K."/>
            <person name="Battaglia E."/>
            <person name="Bayram O."/>
            <person name="Benocci T."/>
            <person name="Braus-Stromeyer S.A."/>
            <person name="Caldana C."/>
            <person name="Canovas D."/>
            <person name="Cerqueira G.C."/>
            <person name="Chen F."/>
            <person name="Chen W."/>
            <person name="Choi C."/>
            <person name="Clum A."/>
            <person name="Dos Santos R.A."/>
            <person name="Damasio A.R."/>
            <person name="Diallinas G."/>
            <person name="Emri T."/>
            <person name="Fekete E."/>
            <person name="Flipphi M."/>
            <person name="Freyberg S."/>
            <person name="Gallo A."/>
            <person name="Gournas C."/>
            <person name="Habgood R."/>
            <person name="Hainaut M."/>
            <person name="Harispe M.L."/>
            <person name="Henrissat B."/>
            <person name="Hilden K.S."/>
            <person name="Hope R."/>
            <person name="Hossain A."/>
            <person name="Karabika E."/>
            <person name="Karaffa L."/>
            <person name="Karanyi Z."/>
            <person name="Krasevec N."/>
            <person name="Kuo A."/>
            <person name="Kusch H."/>
            <person name="LaButti K."/>
            <person name="Lagendijk E.L."/>
            <person name="Lapidus A."/>
            <person name="Levasseur A."/>
            <person name="Lindquist E."/>
            <person name="Lipzen A."/>
            <person name="Logrieco A.F."/>
            <person name="MacCabe A."/>
            <person name="Maekelae M.R."/>
            <person name="Malavazi I."/>
            <person name="Melin P."/>
            <person name="Meyer V."/>
            <person name="Mielnichuk N."/>
            <person name="Miskei M."/>
            <person name="Molnar A.P."/>
            <person name="Mule G."/>
            <person name="Ngan C.Y."/>
            <person name="Orejas M."/>
            <person name="Orosz E."/>
            <person name="Ouedraogo J.P."/>
            <person name="Overkamp K.M."/>
            <person name="Park H.-S."/>
            <person name="Perrone G."/>
            <person name="Piumi F."/>
            <person name="Punt P.J."/>
            <person name="Ram A.F."/>
            <person name="Ramon A."/>
            <person name="Rauscher S."/>
            <person name="Record E."/>
            <person name="Riano-Pachon D.M."/>
            <person name="Robert V."/>
            <person name="Roehrig J."/>
            <person name="Ruller R."/>
            <person name="Salamov A."/>
            <person name="Salih N.S."/>
            <person name="Samson R.A."/>
            <person name="Sandor E."/>
            <person name="Sanguinetti M."/>
            <person name="Schuetze T."/>
            <person name="Sepcic K."/>
            <person name="Shelest E."/>
            <person name="Sherlock G."/>
            <person name="Sophianopoulou V."/>
            <person name="Squina F.M."/>
            <person name="Sun H."/>
            <person name="Susca A."/>
            <person name="Todd R.B."/>
            <person name="Tsang A."/>
            <person name="Unkles S.E."/>
            <person name="van de Wiele N."/>
            <person name="van Rossen-Uffink D."/>
            <person name="Oliveira J.V."/>
            <person name="Vesth T.C."/>
            <person name="Visser J."/>
            <person name="Yu J.-H."/>
            <person name="Zhou M."/>
            <person name="Andersen M.R."/>
            <person name="Archer D.B."/>
            <person name="Baker S.E."/>
            <person name="Benoit I."/>
            <person name="Brakhage A.A."/>
            <person name="Braus G.H."/>
            <person name="Fischer R."/>
            <person name="Frisvad J.C."/>
            <person name="Goldman G.H."/>
            <person name="Houbraken J."/>
            <person name="Oakley B."/>
            <person name="Pocsi I."/>
            <person name="Scazzocchio C."/>
            <person name="Seiboth B."/>
            <person name="vanKuyk P.A."/>
            <person name="Wortman J."/>
            <person name="Dyer P.S."/>
            <person name="Grigoriev I.V."/>
        </authorList>
    </citation>
    <scope>NUCLEOTIDE SEQUENCE [LARGE SCALE GENOMIC DNA]</scope>
    <source>
        <strain evidence="4">CBS 101740 / IMI 381727 / IBT 21946</strain>
    </source>
</reference>
<evidence type="ECO:0000259" key="2">
    <source>
        <dbReference type="PROSITE" id="PS00036"/>
    </source>
</evidence>
<organism evidence="3 4">
    <name type="scientific">Aspergillus brasiliensis (strain CBS 101740 / IMI 381727 / IBT 21946)</name>
    <dbReference type="NCBI Taxonomy" id="767769"/>
    <lineage>
        <taxon>Eukaryota</taxon>
        <taxon>Fungi</taxon>
        <taxon>Dikarya</taxon>
        <taxon>Ascomycota</taxon>
        <taxon>Pezizomycotina</taxon>
        <taxon>Eurotiomycetes</taxon>
        <taxon>Eurotiomycetidae</taxon>
        <taxon>Eurotiales</taxon>
        <taxon>Aspergillaceae</taxon>
        <taxon>Aspergillus</taxon>
        <taxon>Aspergillus subgen. Circumdati</taxon>
    </lineage>
</organism>
<evidence type="ECO:0000256" key="1">
    <source>
        <dbReference type="SAM" id="MobiDB-lite"/>
    </source>
</evidence>
<accession>A0A1L9UV79</accession>
<protein>
    <recommendedName>
        <fullName evidence="2">BZIP domain-containing protein</fullName>
    </recommendedName>
</protein>
<gene>
    <name evidence="3" type="ORF">ASPBRDRAFT_374165</name>
</gene>
<feature type="domain" description="BZIP" evidence="2">
    <location>
        <begin position="59"/>
        <end position="74"/>
    </location>
</feature>
<dbReference type="GeneID" id="93576212"/>
<evidence type="ECO:0000313" key="3">
    <source>
        <dbReference type="EMBL" id="OJJ75587.1"/>
    </source>
</evidence>
<dbReference type="RefSeq" id="XP_067482834.1">
    <property type="nucleotide sequence ID" value="XM_067623724.1"/>
</dbReference>